<dbReference type="Pfam" id="PF21274">
    <property type="entry name" value="Rng_hyd_C"/>
    <property type="match status" value="1"/>
</dbReference>
<keyword evidence="2" id="KW-0285">Flavoprotein</keyword>
<dbReference type="Pfam" id="PF01494">
    <property type="entry name" value="FAD_binding_3"/>
    <property type="match status" value="1"/>
</dbReference>
<dbReference type="Proteomes" id="UP000660680">
    <property type="component" value="Unassembled WGS sequence"/>
</dbReference>
<dbReference type="RefSeq" id="WP_189214093.1">
    <property type="nucleotide sequence ID" value="NZ_BMRB01000009.1"/>
</dbReference>
<dbReference type="PANTHER" id="PTHR43004">
    <property type="entry name" value="TRK SYSTEM POTASSIUM UPTAKE PROTEIN"/>
    <property type="match status" value="1"/>
</dbReference>
<evidence type="ECO:0000256" key="1">
    <source>
        <dbReference type="ARBA" id="ARBA00001974"/>
    </source>
</evidence>
<name>A0A918LIU5_9PSEU</name>
<dbReference type="InterPro" id="IPR050641">
    <property type="entry name" value="RIFMO-like"/>
</dbReference>
<dbReference type="NCBIfam" id="NF004780">
    <property type="entry name" value="PRK06126.1"/>
    <property type="match status" value="1"/>
</dbReference>
<comment type="cofactor">
    <cofactor evidence="1">
        <name>FAD</name>
        <dbReference type="ChEBI" id="CHEBI:57692"/>
    </cofactor>
</comment>
<evidence type="ECO:0000256" key="2">
    <source>
        <dbReference type="ARBA" id="ARBA00022630"/>
    </source>
</evidence>
<dbReference type="InterPro" id="IPR002938">
    <property type="entry name" value="FAD-bd"/>
</dbReference>
<dbReference type="SUPFAM" id="SSF51905">
    <property type="entry name" value="FAD/NAD(P)-binding domain"/>
    <property type="match status" value="1"/>
</dbReference>
<proteinExistence type="predicted"/>
<comment type="caution">
    <text evidence="5">The sequence shown here is derived from an EMBL/GenBank/DDBJ whole genome shotgun (WGS) entry which is preliminary data.</text>
</comment>
<dbReference type="PANTHER" id="PTHR43004:SF19">
    <property type="entry name" value="BINDING MONOOXYGENASE, PUTATIVE (JCVI)-RELATED"/>
    <property type="match status" value="1"/>
</dbReference>
<accession>A0A918LIU5</accession>
<evidence type="ECO:0000259" key="4">
    <source>
        <dbReference type="Pfam" id="PF01494"/>
    </source>
</evidence>
<evidence type="ECO:0000313" key="6">
    <source>
        <dbReference type="Proteomes" id="UP000660680"/>
    </source>
</evidence>
<dbReference type="Gene3D" id="3.40.30.120">
    <property type="match status" value="1"/>
</dbReference>
<organism evidence="5 6">
    <name type="scientific">Actinokineospora fastidiosa</name>
    <dbReference type="NCBI Taxonomy" id="1816"/>
    <lineage>
        <taxon>Bacteria</taxon>
        <taxon>Bacillati</taxon>
        <taxon>Actinomycetota</taxon>
        <taxon>Actinomycetes</taxon>
        <taxon>Pseudonocardiales</taxon>
        <taxon>Pseudonocardiaceae</taxon>
        <taxon>Actinokineospora</taxon>
    </lineage>
</organism>
<dbReference type="PRINTS" id="PR00420">
    <property type="entry name" value="RNGMNOXGNASE"/>
</dbReference>
<gene>
    <name evidence="5" type="ORF">GCM10010171_61290</name>
</gene>
<protein>
    <recommendedName>
        <fullName evidence="4">FAD-binding domain-containing protein</fullName>
    </recommendedName>
</protein>
<evidence type="ECO:0000313" key="5">
    <source>
        <dbReference type="EMBL" id="GGS57993.1"/>
    </source>
</evidence>
<dbReference type="AlphaFoldDB" id="A0A918LIU5"/>
<dbReference type="Gene3D" id="3.30.9.10">
    <property type="entry name" value="D-Amino Acid Oxidase, subunit A, domain 2"/>
    <property type="match status" value="1"/>
</dbReference>
<dbReference type="EMBL" id="BMRB01000009">
    <property type="protein sequence ID" value="GGS57993.1"/>
    <property type="molecule type" value="Genomic_DNA"/>
</dbReference>
<keyword evidence="6" id="KW-1185">Reference proteome</keyword>
<reference evidence="5" key="2">
    <citation type="submission" date="2020-09" db="EMBL/GenBank/DDBJ databases">
        <authorList>
            <person name="Sun Q."/>
            <person name="Ohkuma M."/>
        </authorList>
    </citation>
    <scope>NUCLEOTIDE SEQUENCE</scope>
    <source>
        <strain evidence="5">JCM 3276</strain>
    </source>
</reference>
<feature type="domain" description="FAD-binding" evidence="4">
    <location>
        <begin position="2"/>
        <end position="354"/>
    </location>
</feature>
<dbReference type="GO" id="GO:0071949">
    <property type="term" value="F:FAD binding"/>
    <property type="evidence" value="ECO:0007669"/>
    <property type="project" value="InterPro"/>
</dbReference>
<keyword evidence="3" id="KW-0274">FAD</keyword>
<dbReference type="InterPro" id="IPR036188">
    <property type="entry name" value="FAD/NAD-bd_sf"/>
</dbReference>
<evidence type="ECO:0000256" key="3">
    <source>
        <dbReference type="ARBA" id="ARBA00022827"/>
    </source>
</evidence>
<dbReference type="Gene3D" id="3.50.50.60">
    <property type="entry name" value="FAD/NAD(P)-binding domain"/>
    <property type="match status" value="1"/>
</dbReference>
<sequence>MIPVVIVGAGPVGLVLALYLDHYGIPCTLVNDESTVCAVPRGNTHNARTMEHYRRLGLAEEVRALGLPADHPTDVAYFTRYGGHELARLPMPSTAQKRAAVRTAAATDQVPEPLHRANQLYVERVLLDRAKARPRVTLRFDCRVTAVRQDADSVTISTEQGDLRSRYVVGCDGARGVVRAAIGAEYRGEGGVDQPVLGGRAIAAHLRVPALRHRVGRAGRAWAYWAITEGFATNLISLDGADEYVLLTSSADAGGVPALVRRAAGADIEVDVLGHRRWTPGVALVADRFADRRVLLAGDAAHLFTPTGGFGMNTGVDDAANLAWKLAAALTGWGGPALLDSYERERRPVALRNTAAARELNRGLAGLAPSAELESDSPEGRRERARVGALLAARGEQFASIGVQLGARYDGSPLVCADGDPPADSLVDYTPSGVPGGRAPHAWCTAGRGPGDSLFDRLGDGFTLLRLGDRPPEAGAFTAAARAAGVPLTVLAVPNPDVRDLYGRDLALVRPDHHIAWRGDRAPDDARAVIAAVTGHQGRTGDAR</sequence>
<reference evidence="5" key="1">
    <citation type="journal article" date="2014" name="Int. J. Syst. Evol. Microbiol.">
        <title>Complete genome sequence of Corynebacterium casei LMG S-19264T (=DSM 44701T), isolated from a smear-ripened cheese.</title>
        <authorList>
            <consortium name="US DOE Joint Genome Institute (JGI-PGF)"/>
            <person name="Walter F."/>
            <person name="Albersmeier A."/>
            <person name="Kalinowski J."/>
            <person name="Ruckert C."/>
        </authorList>
    </citation>
    <scope>NUCLEOTIDE SEQUENCE</scope>
    <source>
        <strain evidence="5">JCM 3276</strain>
    </source>
</reference>
<dbReference type="GO" id="GO:0016709">
    <property type="term" value="F:oxidoreductase activity, acting on paired donors, with incorporation or reduction of molecular oxygen, NAD(P)H as one donor, and incorporation of one atom of oxygen"/>
    <property type="evidence" value="ECO:0007669"/>
    <property type="project" value="UniProtKB-ARBA"/>
</dbReference>